<feature type="DNA-binding region" description="H-T-H motif" evidence="4">
    <location>
        <begin position="18"/>
        <end position="37"/>
    </location>
</feature>
<sequence length="194" mass="21581">MLLAAAALMTERNTIDVPVADVAARAGLNAALVNYYFRTKTGLHIALVRRDAAQSVAEMQRLLATDLPPAEKMRRHLTGIIRTFYRCPYLYRLMRALMRDADSKAARELSEFFSRPVVETQKAIIAEGVATGAFRPIDPMMFHLCAIGACDHLFAESSTLRYTFGVTEIDQDLCNRYAETAVDILMNGFLAKSA</sequence>
<feature type="domain" description="HTH tetR-type" evidence="5">
    <location>
        <begin position="1"/>
        <end position="55"/>
    </location>
</feature>
<accession>A0A317DWV9</accession>
<dbReference type="Pfam" id="PF00440">
    <property type="entry name" value="TetR_N"/>
    <property type="match status" value="1"/>
</dbReference>
<dbReference type="InterPro" id="IPR011075">
    <property type="entry name" value="TetR_C"/>
</dbReference>
<gene>
    <name evidence="6" type="ORF">DKG74_19495</name>
</gene>
<reference evidence="6 7" key="1">
    <citation type="submission" date="2018-05" db="EMBL/GenBank/DDBJ databases">
        <title>Zavarzinia sp. HR-AS.</title>
        <authorList>
            <person name="Lee Y."/>
            <person name="Jeon C.O."/>
        </authorList>
    </citation>
    <scope>NUCLEOTIDE SEQUENCE [LARGE SCALE GENOMIC DNA]</scope>
    <source>
        <strain evidence="6 7">HR-AS</strain>
    </source>
</reference>
<evidence type="ECO:0000259" key="5">
    <source>
        <dbReference type="PROSITE" id="PS50977"/>
    </source>
</evidence>
<keyword evidence="7" id="KW-1185">Reference proteome</keyword>
<dbReference type="PANTHER" id="PTHR30055">
    <property type="entry name" value="HTH-TYPE TRANSCRIPTIONAL REGULATOR RUTR"/>
    <property type="match status" value="1"/>
</dbReference>
<keyword evidence="2 4" id="KW-0238">DNA-binding</keyword>
<name>A0A317DWV9_9PROT</name>
<keyword evidence="1" id="KW-0805">Transcription regulation</keyword>
<evidence type="ECO:0000256" key="4">
    <source>
        <dbReference type="PROSITE-ProRule" id="PRU00335"/>
    </source>
</evidence>
<dbReference type="PANTHER" id="PTHR30055:SF181">
    <property type="entry name" value="BLR6905 PROTEIN"/>
    <property type="match status" value="1"/>
</dbReference>
<evidence type="ECO:0000256" key="3">
    <source>
        <dbReference type="ARBA" id="ARBA00023163"/>
    </source>
</evidence>
<dbReference type="InterPro" id="IPR001647">
    <property type="entry name" value="HTH_TetR"/>
</dbReference>
<dbReference type="Proteomes" id="UP000245461">
    <property type="component" value="Unassembled WGS sequence"/>
</dbReference>
<dbReference type="GO" id="GO:0000976">
    <property type="term" value="F:transcription cis-regulatory region binding"/>
    <property type="evidence" value="ECO:0007669"/>
    <property type="project" value="TreeGrafter"/>
</dbReference>
<evidence type="ECO:0000256" key="1">
    <source>
        <dbReference type="ARBA" id="ARBA00023015"/>
    </source>
</evidence>
<protein>
    <submittedName>
        <fullName evidence="6">TetR family transcriptional regulator</fullName>
    </submittedName>
</protein>
<dbReference type="InterPro" id="IPR009057">
    <property type="entry name" value="Homeodomain-like_sf"/>
</dbReference>
<evidence type="ECO:0000256" key="2">
    <source>
        <dbReference type="ARBA" id="ARBA00023125"/>
    </source>
</evidence>
<dbReference type="GO" id="GO:0003700">
    <property type="term" value="F:DNA-binding transcription factor activity"/>
    <property type="evidence" value="ECO:0007669"/>
    <property type="project" value="TreeGrafter"/>
</dbReference>
<evidence type="ECO:0000313" key="6">
    <source>
        <dbReference type="EMBL" id="PWR18430.1"/>
    </source>
</evidence>
<dbReference type="PROSITE" id="PS50977">
    <property type="entry name" value="HTH_TETR_2"/>
    <property type="match status" value="1"/>
</dbReference>
<dbReference type="InterPro" id="IPR036271">
    <property type="entry name" value="Tet_transcr_reg_TetR-rel_C_sf"/>
</dbReference>
<organism evidence="6 7">
    <name type="scientific">Zavarzinia aquatilis</name>
    <dbReference type="NCBI Taxonomy" id="2211142"/>
    <lineage>
        <taxon>Bacteria</taxon>
        <taxon>Pseudomonadati</taxon>
        <taxon>Pseudomonadota</taxon>
        <taxon>Alphaproteobacteria</taxon>
        <taxon>Rhodospirillales</taxon>
        <taxon>Zavarziniaceae</taxon>
        <taxon>Zavarzinia</taxon>
    </lineage>
</organism>
<dbReference type="Pfam" id="PF14514">
    <property type="entry name" value="TetR_C_9"/>
    <property type="match status" value="1"/>
</dbReference>
<dbReference type="SUPFAM" id="SSF48498">
    <property type="entry name" value="Tetracyclin repressor-like, C-terminal domain"/>
    <property type="match status" value="1"/>
</dbReference>
<dbReference type="InterPro" id="IPR050109">
    <property type="entry name" value="HTH-type_TetR-like_transc_reg"/>
</dbReference>
<dbReference type="EMBL" id="QGLE01000015">
    <property type="protein sequence ID" value="PWR18430.1"/>
    <property type="molecule type" value="Genomic_DNA"/>
</dbReference>
<comment type="caution">
    <text evidence="6">The sequence shown here is derived from an EMBL/GenBank/DDBJ whole genome shotgun (WGS) entry which is preliminary data.</text>
</comment>
<evidence type="ECO:0000313" key="7">
    <source>
        <dbReference type="Proteomes" id="UP000245461"/>
    </source>
</evidence>
<dbReference type="AlphaFoldDB" id="A0A317DWV9"/>
<dbReference type="Gene3D" id="1.10.357.10">
    <property type="entry name" value="Tetracycline Repressor, domain 2"/>
    <property type="match status" value="1"/>
</dbReference>
<keyword evidence="3" id="KW-0804">Transcription</keyword>
<proteinExistence type="predicted"/>
<dbReference type="SUPFAM" id="SSF46689">
    <property type="entry name" value="Homeodomain-like"/>
    <property type="match status" value="1"/>
</dbReference>